<evidence type="ECO:0000259" key="8">
    <source>
        <dbReference type="PROSITE" id="PS50110"/>
    </source>
</evidence>
<evidence type="ECO:0000256" key="3">
    <source>
        <dbReference type="ARBA" id="ARBA00022553"/>
    </source>
</evidence>
<evidence type="ECO:0000256" key="6">
    <source>
        <dbReference type="PROSITE-ProRule" id="PRU00169"/>
    </source>
</evidence>
<dbReference type="STRING" id="692418.SAMN04488029_2662"/>
<evidence type="ECO:0000256" key="5">
    <source>
        <dbReference type="ARBA" id="ARBA00022777"/>
    </source>
</evidence>
<dbReference type="Proteomes" id="UP000192472">
    <property type="component" value="Unassembled WGS sequence"/>
</dbReference>
<dbReference type="CDD" id="cd00082">
    <property type="entry name" value="HisKA"/>
    <property type="match status" value="1"/>
</dbReference>
<dbReference type="SUPFAM" id="SSF52172">
    <property type="entry name" value="CheY-like"/>
    <property type="match status" value="1"/>
</dbReference>
<dbReference type="GO" id="GO:0007234">
    <property type="term" value="P:osmosensory signaling via phosphorelay pathway"/>
    <property type="evidence" value="ECO:0007669"/>
    <property type="project" value="TreeGrafter"/>
</dbReference>
<evidence type="ECO:0000256" key="2">
    <source>
        <dbReference type="ARBA" id="ARBA00012438"/>
    </source>
</evidence>
<gene>
    <name evidence="9" type="ORF">SAMN04488029_2662</name>
</gene>
<protein>
    <recommendedName>
        <fullName evidence="2">histidine kinase</fullName>
        <ecNumber evidence="2">2.7.13.3</ecNumber>
    </recommendedName>
</protein>
<feature type="domain" description="Histidine kinase" evidence="7">
    <location>
        <begin position="145"/>
        <end position="353"/>
    </location>
</feature>
<dbReference type="GO" id="GO:0000156">
    <property type="term" value="F:phosphorelay response regulator activity"/>
    <property type="evidence" value="ECO:0007669"/>
    <property type="project" value="TreeGrafter"/>
</dbReference>
<evidence type="ECO:0000259" key="7">
    <source>
        <dbReference type="PROSITE" id="PS50109"/>
    </source>
</evidence>
<dbReference type="GO" id="GO:0000155">
    <property type="term" value="F:phosphorelay sensor kinase activity"/>
    <property type="evidence" value="ECO:0007669"/>
    <property type="project" value="InterPro"/>
</dbReference>
<dbReference type="InterPro" id="IPR001789">
    <property type="entry name" value="Sig_transdc_resp-reg_receiver"/>
</dbReference>
<dbReference type="OrthoDB" id="9124519at2"/>
<dbReference type="InterPro" id="IPR005467">
    <property type="entry name" value="His_kinase_dom"/>
</dbReference>
<dbReference type="InterPro" id="IPR004358">
    <property type="entry name" value="Sig_transdc_His_kin-like_C"/>
</dbReference>
<dbReference type="Pfam" id="PF02518">
    <property type="entry name" value="HATPase_c"/>
    <property type="match status" value="1"/>
</dbReference>
<feature type="domain" description="Response regulatory" evidence="8">
    <location>
        <begin position="6"/>
        <end position="122"/>
    </location>
</feature>
<dbReference type="SMART" id="SM00387">
    <property type="entry name" value="HATPase_c"/>
    <property type="match status" value="1"/>
</dbReference>
<accession>A0A1W2GH94</accession>
<name>A0A1W2GH94_REIFA</name>
<dbReference type="Gene3D" id="3.30.565.10">
    <property type="entry name" value="Histidine kinase-like ATPase, C-terminal domain"/>
    <property type="match status" value="1"/>
</dbReference>
<evidence type="ECO:0000313" key="9">
    <source>
        <dbReference type="EMBL" id="SMD36017.1"/>
    </source>
</evidence>
<dbReference type="EMBL" id="FWYF01000003">
    <property type="protein sequence ID" value="SMD36017.1"/>
    <property type="molecule type" value="Genomic_DNA"/>
</dbReference>
<dbReference type="Gene3D" id="1.10.287.130">
    <property type="match status" value="1"/>
</dbReference>
<dbReference type="CDD" id="cd00156">
    <property type="entry name" value="REC"/>
    <property type="match status" value="1"/>
</dbReference>
<dbReference type="InterPro" id="IPR003594">
    <property type="entry name" value="HATPase_dom"/>
</dbReference>
<evidence type="ECO:0000256" key="1">
    <source>
        <dbReference type="ARBA" id="ARBA00000085"/>
    </source>
</evidence>
<proteinExistence type="predicted"/>
<dbReference type="InterPro" id="IPR003661">
    <property type="entry name" value="HisK_dim/P_dom"/>
</dbReference>
<dbReference type="GO" id="GO:0030295">
    <property type="term" value="F:protein kinase activator activity"/>
    <property type="evidence" value="ECO:0007669"/>
    <property type="project" value="TreeGrafter"/>
</dbReference>
<feature type="modified residue" description="4-aspartylphosphate" evidence="6">
    <location>
        <position position="57"/>
    </location>
</feature>
<dbReference type="SUPFAM" id="SSF55874">
    <property type="entry name" value="ATPase domain of HSP90 chaperone/DNA topoisomerase II/histidine kinase"/>
    <property type="match status" value="1"/>
</dbReference>
<evidence type="ECO:0000313" key="10">
    <source>
        <dbReference type="Proteomes" id="UP000192472"/>
    </source>
</evidence>
<dbReference type="PROSITE" id="PS50109">
    <property type="entry name" value="HIS_KIN"/>
    <property type="match status" value="1"/>
</dbReference>
<dbReference type="SMART" id="SM00448">
    <property type="entry name" value="REC"/>
    <property type="match status" value="1"/>
</dbReference>
<sequence length="353" mass="39864">MEKNLKILIADDDIGDRKLIKRALKQANVKSIISEAENMDEVIKLFESQSFDCTLLDYQMPGKTGLEGVKILREQYPYLPIIMITDYGDEILVSEAFNAGATDYIPKRLIDAQSISRVLQSSLEKVQLKYTIDQQRESLQSFAHILAHDLRSPIGNMRMLSQEIERSLEAKDYSGIEHLTKLLSTSAIHMEKLIDELSQYNNASKIEIEKKPVSMQSVVKQALTNLQELIATRKAKIEYDNLPEVNGSETLLVQLMQNLIANGINYSDKSPYIKIASKDKQEGYSISISDHGIGFPEDAYQRVFEPFKRLNNQKQPGTGLGLAICKAIIDRHGGEIWCHSEVGKGSTFYFVLE</sequence>
<dbReference type="RefSeq" id="WP_084373332.1">
    <property type="nucleotide sequence ID" value="NZ_FWYF01000003.1"/>
</dbReference>
<dbReference type="SMART" id="SM00388">
    <property type="entry name" value="HisKA"/>
    <property type="match status" value="1"/>
</dbReference>
<keyword evidence="5 9" id="KW-0418">Kinase</keyword>
<dbReference type="InterPro" id="IPR036890">
    <property type="entry name" value="HATPase_C_sf"/>
</dbReference>
<dbReference type="AlphaFoldDB" id="A0A1W2GH94"/>
<dbReference type="InterPro" id="IPR050351">
    <property type="entry name" value="BphY/WalK/GraS-like"/>
</dbReference>
<dbReference type="Pfam" id="PF00072">
    <property type="entry name" value="Response_reg"/>
    <property type="match status" value="1"/>
</dbReference>
<dbReference type="PROSITE" id="PS50110">
    <property type="entry name" value="RESPONSE_REGULATORY"/>
    <property type="match status" value="1"/>
</dbReference>
<keyword evidence="10" id="KW-1185">Reference proteome</keyword>
<keyword evidence="3 6" id="KW-0597">Phosphoprotein</keyword>
<dbReference type="PRINTS" id="PR00344">
    <property type="entry name" value="BCTRLSENSOR"/>
</dbReference>
<dbReference type="PANTHER" id="PTHR42878:SF15">
    <property type="entry name" value="BACTERIOPHYTOCHROME"/>
    <property type="match status" value="1"/>
</dbReference>
<evidence type="ECO:0000256" key="4">
    <source>
        <dbReference type="ARBA" id="ARBA00022679"/>
    </source>
</evidence>
<organism evidence="9 10">
    <name type="scientific">Reichenbachiella faecimaris</name>
    <dbReference type="NCBI Taxonomy" id="692418"/>
    <lineage>
        <taxon>Bacteria</taxon>
        <taxon>Pseudomonadati</taxon>
        <taxon>Bacteroidota</taxon>
        <taxon>Cytophagia</taxon>
        <taxon>Cytophagales</taxon>
        <taxon>Reichenbachiellaceae</taxon>
        <taxon>Reichenbachiella</taxon>
    </lineage>
</organism>
<keyword evidence="4" id="KW-0808">Transferase</keyword>
<dbReference type="EC" id="2.7.13.3" evidence="2"/>
<dbReference type="FunFam" id="3.30.565.10:FF:000006">
    <property type="entry name" value="Sensor histidine kinase WalK"/>
    <property type="match status" value="1"/>
</dbReference>
<dbReference type="InterPro" id="IPR011006">
    <property type="entry name" value="CheY-like_superfamily"/>
</dbReference>
<dbReference type="PANTHER" id="PTHR42878">
    <property type="entry name" value="TWO-COMPONENT HISTIDINE KINASE"/>
    <property type="match status" value="1"/>
</dbReference>
<reference evidence="9 10" key="1">
    <citation type="submission" date="2017-04" db="EMBL/GenBank/DDBJ databases">
        <authorList>
            <person name="Afonso C.L."/>
            <person name="Miller P.J."/>
            <person name="Scott M.A."/>
            <person name="Spackman E."/>
            <person name="Goraichik I."/>
            <person name="Dimitrov K.M."/>
            <person name="Suarez D.L."/>
            <person name="Swayne D.E."/>
        </authorList>
    </citation>
    <scope>NUCLEOTIDE SEQUENCE [LARGE SCALE GENOMIC DNA]</scope>
    <source>
        <strain evidence="9 10">DSM 26133</strain>
    </source>
</reference>
<dbReference type="Gene3D" id="3.40.50.2300">
    <property type="match status" value="1"/>
</dbReference>
<comment type="catalytic activity">
    <reaction evidence="1">
        <text>ATP + protein L-histidine = ADP + protein N-phospho-L-histidine.</text>
        <dbReference type="EC" id="2.7.13.3"/>
    </reaction>
</comment>